<keyword evidence="7" id="KW-1185">Reference proteome</keyword>
<comment type="similarity">
    <text evidence="1">Belongs to the tubulin family.</text>
</comment>
<dbReference type="InterPro" id="IPR023123">
    <property type="entry name" value="Tubulin_C"/>
</dbReference>
<feature type="region of interest" description="Disordered" evidence="5">
    <location>
        <begin position="254"/>
        <end position="276"/>
    </location>
</feature>
<gene>
    <name evidence="6" type="ORF">JVT61DRAFT_7678</name>
</gene>
<sequence>MAFNATAAAAYGTAQQLYAHVDLSKLDCIFWTLCPLDHHRRPTKSLLLKSNGSVPSRSFSHISPFNCPLFGCSIPWQKRSVCKPTKCLSRPGRPCSRKLPSSCLRTCNMLHYFAHQALHWGPLYKHIHKLHHKYSAPFGLAAEYAHPAEVFILGTGTIAGPMLYCYFTRNLHIFTWLPPLDFPWSLQHIVPFWSGAEHHQVDSPRGVKMAVTFLGNSTAIQELFRRVNDHFTAMFKRKAFLHWYTQEGMDEMEQYQDATVEGEGDYEEEAPPEEEQ</sequence>
<dbReference type="PRINTS" id="PR01161">
    <property type="entry name" value="TUBULIN"/>
</dbReference>
<evidence type="ECO:0000256" key="2">
    <source>
        <dbReference type="ARBA" id="ARBA00022701"/>
    </source>
</evidence>
<dbReference type="PANTHER" id="PTHR36527">
    <property type="entry name" value="OS01G0282866 PROTEIN"/>
    <property type="match status" value="1"/>
</dbReference>
<evidence type="ECO:0000256" key="5">
    <source>
        <dbReference type="SAM" id="MobiDB-lite"/>
    </source>
</evidence>
<dbReference type="PANTHER" id="PTHR36527:SF8">
    <property type="entry name" value="TUBULIN BETA-4B CHAIN"/>
    <property type="match status" value="1"/>
</dbReference>
<dbReference type="InterPro" id="IPR008280">
    <property type="entry name" value="Tub_FtsZ_C"/>
</dbReference>
<organism evidence="6 7">
    <name type="scientific">Boletus reticuloceps</name>
    <dbReference type="NCBI Taxonomy" id="495285"/>
    <lineage>
        <taxon>Eukaryota</taxon>
        <taxon>Fungi</taxon>
        <taxon>Dikarya</taxon>
        <taxon>Basidiomycota</taxon>
        <taxon>Agaricomycotina</taxon>
        <taxon>Agaricomycetes</taxon>
        <taxon>Agaricomycetidae</taxon>
        <taxon>Boletales</taxon>
        <taxon>Boletineae</taxon>
        <taxon>Boletaceae</taxon>
        <taxon>Boletoideae</taxon>
        <taxon>Boletus</taxon>
    </lineage>
</organism>
<evidence type="ECO:0000313" key="6">
    <source>
        <dbReference type="EMBL" id="KAG6372566.1"/>
    </source>
</evidence>
<dbReference type="EMBL" id="JAGFBS010000027">
    <property type="protein sequence ID" value="KAG6372566.1"/>
    <property type="molecule type" value="Genomic_DNA"/>
</dbReference>
<dbReference type="GO" id="GO:0005874">
    <property type="term" value="C:microtubule"/>
    <property type="evidence" value="ECO:0007669"/>
    <property type="project" value="UniProtKB-KW"/>
</dbReference>
<dbReference type="OrthoDB" id="1658724at2759"/>
<keyword evidence="2" id="KW-0493">Microtubule</keyword>
<reference evidence="6" key="1">
    <citation type="submission" date="2021-03" db="EMBL/GenBank/DDBJ databases">
        <title>Evolutionary innovations through gain and loss of genes in the ectomycorrhizal Boletales.</title>
        <authorList>
            <person name="Wu G."/>
            <person name="Miyauchi S."/>
            <person name="Morin E."/>
            <person name="Yang Z.-L."/>
            <person name="Xu J."/>
            <person name="Martin F.M."/>
        </authorList>
    </citation>
    <scope>NUCLEOTIDE SEQUENCE</scope>
    <source>
        <strain evidence="6">BR01</strain>
    </source>
</reference>
<dbReference type="GO" id="GO:0005525">
    <property type="term" value="F:GTP binding"/>
    <property type="evidence" value="ECO:0007669"/>
    <property type="project" value="UniProtKB-KW"/>
</dbReference>
<evidence type="ECO:0000256" key="3">
    <source>
        <dbReference type="ARBA" id="ARBA00022741"/>
    </source>
</evidence>
<name>A0A8I2YI97_9AGAM</name>
<accession>A0A8I2YI97</accession>
<dbReference type="Proteomes" id="UP000683000">
    <property type="component" value="Unassembled WGS sequence"/>
</dbReference>
<dbReference type="AlphaFoldDB" id="A0A8I2YI97"/>
<evidence type="ECO:0000256" key="1">
    <source>
        <dbReference type="ARBA" id="ARBA00009636"/>
    </source>
</evidence>
<keyword evidence="3" id="KW-0547">Nucleotide-binding</keyword>
<keyword evidence="4" id="KW-0342">GTP-binding</keyword>
<dbReference type="GO" id="GO:0007017">
    <property type="term" value="P:microtubule-based process"/>
    <property type="evidence" value="ECO:0007669"/>
    <property type="project" value="InterPro"/>
</dbReference>
<comment type="caution">
    <text evidence="6">The sequence shown here is derived from an EMBL/GenBank/DDBJ whole genome shotgun (WGS) entry which is preliminary data.</text>
</comment>
<dbReference type="SUPFAM" id="SSF55307">
    <property type="entry name" value="Tubulin C-terminal domain-like"/>
    <property type="match status" value="1"/>
</dbReference>
<dbReference type="Gene3D" id="1.10.287.600">
    <property type="entry name" value="Helix hairpin bin"/>
    <property type="match status" value="1"/>
</dbReference>
<dbReference type="InterPro" id="IPR000217">
    <property type="entry name" value="Tubulin"/>
</dbReference>
<proteinExistence type="inferred from homology"/>
<evidence type="ECO:0000313" key="7">
    <source>
        <dbReference type="Proteomes" id="UP000683000"/>
    </source>
</evidence>
<evidence type="ECO:0000256" key="4">
    <source>
        <dbReference type="ARBA" id="ARBA00023134"/>
    </source>
</evidence>
<protein>
    <submittedName>
        <fullName evidence="6">Uncharacterized protein</fullName>
    </submittedName>
</protein>